<proteinExistence type="predicted"/>
<dbReference type="AlphaFoldDB" id="A0A382LU68"/>
<reference evidence="1" key="1">
    <citation type="submission" date="2018-05" db="EMBL/GenBank/DDBJ databases">
        <authorList>
            <person name="Lanie J.A."/>
            <person name="Ng W.-L."/>
            <person name="Kazmierczak K.M."/>
            <person name="Andrzejewski T.M."/>
            <person name="Davidsen T.M."/>
            <person name="Wayne K.J."/>
            <person name="Tettelin H."/>
            <person name="Glass J.I."/>
            <person name="Rusch D."/>
            <person name="Podicherti R."/>
            <person name="Tsui H.-C.T."/>
            <person name="Winkler M.E."/>
        </authorList>
    </citation>
    <scope>NUCLEOTIDE SEQUENCE</scope>
</reference>
<evidence type="ECO:0000313" key="1">
    <source>
        <dbReference type="EMBL" id="SVC38582.1"/>
    </source>
</evidence>
<name>A0A382LU68_9ZZZZ</name>
<protein>
    <submittedName>
        <fullName evidence="1">Uncharacterized protein</fullName>
    </submittedName>
</protein>
<sequence length="43" mass="4592">MNQVQLVAEAPVVDGGANPGDDPSNQTGIEIRFNFDFLAGQCR</sequence>
<gene>
    <name evidence="1" type="ORF">METZ01_LOCUS291436</name>
</gene>
<dbReference type="EMBL" id="UINC01088400">
    <property type="protein sequence ID" value="SVC38582.1"/>
    <property type="molecule type" value="Genomic_DNA"/>
</dbReference>
<accession>A0A382LU68</accession>
<organism evidence="1">
    <name type="scientific">marine metagenome</name>
    <dbReference type="NCBI Taxonomy" id="408172"/>
    <lineage>
        <taxon>unclassified sequences</taxon>
        <taxon>metagenomes</taxon>
        <taxon>ecological metagenomes</taxon>
    </lineage>
</organism>